<feature type="non-terminal residue" evidence="2">
    <location>
        <position position="169"/>
    </location>
</feature>
<feature type="region of interest" description="Disordered" evidence="1">
    <location>
        <begin position="1"/>
        <end position="38"/>
    </location>
</feature>
<dbReference type="Pfam" id="PF14223">
    <property type="entry name" value="Retrotran_gag_2"/>
    <property type="match status" value="1"/>
</dbReference>
<evidence type="ECO:0000313" key="2">
    <source>
        <dbReference type="EMBL" id="KAK0473126.1"/>
    </source>
</evidence>
<dbReference type="AlphaFoldDB" id="A0AA39T972"/>
<sequence length="169" mass="18722">MTNSTSAPSTNSSTAATATPTNPASNTNPTTSTSTSTAFSIPSYTHLPSSSSVQRVDYFAHVLKLDAKGKNWSIFRERWRIAVQGAGLSRHFDRTYVVTVPSPGETDQTILMEYAKWQQEELQARSHLTGTLADSTLRKAIRGAPSVNQIWERLEEEFQRKSEVMKANL</sequence>
<evidence type="ECO:0000313" key="3">
    <source>
        <dbReference type="Proteomes" id="UP001175228"/>
    </source>
</evidence>
<gene>
    <name evidence="2" type="ORF">EDD18DRAFT_1092899</name>
</gene>
<dbReference type="EMBL" id="JAUEPU010000228">
    <property type="protein sequence ID" value="KAK0473126.1"/>
    <property type="molecule type" value="Genomic_DNA"/>
</dbReference>
<protein>
    <submittedName>
        <fullName evidence="2">Uncharacterized protein</fullName>
    </submittedName>
</protein>
<reference evidence="2" key="1">
    <citation type="submission" date="2023-06" db="EMBL/GenBank/DDBJ databases">
        <authorList>
            <consortium name="Lawrence Berkeley National Laboratory"/>
            <person name="Ahrendt S."/>
            <person name="Sahu N."/>
            <person name="Indic B."/>
            <person name="Wong-Bajracharya J."/>
            <person name="Merenyi Z."/>
            <person name="Ke H.-M."/>
            <person name="Monk M."/>
            <person name="Kocsube S."/>
            <person name="Drula E."/>
            <person name="Lipzen A."/>
            <person name="Balint B."/>
            <person name="Henrissat B."/>
            <person name="Andreopoulos B."/>
            <person name="Martin F.M."/>
            <person name="Harder C.B."/>
            <person name="Rigling D."/>
            <person name="Ford K.L."/>
            <person name="Foster G.D."/>
            <person name="Pangilinan J."/>
            <person name="Papanicolaou A."/>
            <person name="Barry K."/>
            <person name="LaButti K."/>
            <person name="Viragh M."/>
            <person name="Koriabine M."/>
            <person name="Yan M."/>
            <person name="Riley R."/>
            <person name="Champramary S."/>
            <person name="Plett K.L."/>
            <person name="Tsai I.J."/>
            <person name="Slot J."/>
            <person name="Sipos G."/>
            <person name="Plett J."/>
            <person name="Nagy L.G."/>
            <person name="Grigoriev I.V."/>
        </authorList>
    </citation>
    <scope>NUCLEOTIDE SEQUENCE</scope>
    <source>
        <strain evidence="2">HWK02</strain>
    </source>
</reference>
<proteinExistence type="predicted"/>
<accession>A0AA39T972</accession>
<name>A0AA39T972_9AGAR</name>
<dbReference type="Proteomes" id="UP001175228">
    <property type="component" value="Unassembled WGS sequence"/>
</dbReference>
<organism evidence="2 3">
    <name type="scientific">Armillaria luteobubalina</name>
    <dbReference type="NCBI Taxonomy" id="153913"/>
    <lineage>
        <taxon>Eukaryota</taxon>
        <taxon>Fungi</taxon>
        <taxon>Dikarya</taxon>
        <taxon>Basidiomycota</taxon>
        <taxon>Agaricomycotina</taxon>
        <taxon>Agaricomycetes</taxon>
        <taxon>Agaricomycetidae</taxon>
        <taxon>Agaricales</taxon>
        <taxon>Marasmiineae</taxon>
        <taxon>Physalacriaceae</taxon>
        <taxon>Armillaria</taxon>
    </lineage>
</organism>
<keyword evidence="3" id="KW-1185">Reference proteome</keyword>
<evidence type="ECO:0000256" key="1">
    <source>
        <dbReference type="SAM" id="MobiDB-lite"/>
    </source>
</evidence>
<comment type="caution">
    <text evidence="2">The sequence shown here is derived from an EMBL/GenBank/DDBJ whole genome shotgun (WGS) entry which is preliminary data.</text>
</comment>